<evidence type="ECO:0000256" key="5">
    <source>
        <dbReference type="ARBA" id="ARBA00022989"/>
    </source>
</evidence>
<dbReference type="PROSITE" id="PS50893">
    <property type="entry name" value="ABC_TRANSPORTER_2"/>
    <property type="match status" value="1"/>
</dbReference>
<keyword evidence="11" id="KW-1185">Reference proteome</keyword>
<feature type="transmembrane region" description="Helical" evidence="7">
    <location>
        <begin position="158"/>
        <end position="178"/>
    </location>
</feature>
<dbReference type="STRING" id="1462996.AWM70_20330"/>
<dbReference type="Pfam" id="PF00005">
    <property type="entry name" value="ABC_tran"/>
    <property type="match status" value="1"/>
</dbReference>
<dbReference type="Pfam" id="PF00664">
    <property type="entry name" value="ABC_membrane"/>
    <property type="match status" value="1"/>
</dbReference>
<gene>
    <name evidence="10" type="ORF">AWM70_20330</name>
</gene>
<evidence type="ECO:0000259" key="8">
    <source>
        <dbReference type="PROSITE" id="PS50893"/>
    </source>
</evidence>
<feature type="transmembrane region" description="Helical" evidence="7">
    <location>
        <begin position="237"/>
        <end position="263"/>
    </location>
</feature>
<dbReference type="Proteomes" id="UP000092573">
    <property type="component" value="Chromosome"/>
</dbReference>
<dbReference type="SMART" id="SM00382">
    <property type="entry name" value="AAA"/>
    <property type="match status" value="1"/>
</dbReference>
<reference evidence="10 11" key="1">
    <citation type="submission" date="2016-01" db="EMBL/GenBank/DDBJ databases">
        <title>Complete Genome Sequence of Paenibacillus yonginensis DCY84, a novel Plant Growth-Promoting Bacteria with Elicitation of Induced Systemic Resistance.</title>
        <authorList>
            <person name="Kim Y.J."/>
            <person name="Yang D.C."/>
            <person name="Sukweenadhi J."/>
        </authorList>
    </citation>
    <scope>NUCLEOTIDE SEQUENCE [LARGE SCALE GENOMIC DNA]</scope>
    <source>
        <strain evidence="10 11">DCY84</strain>
    </source>
</reference>
<protein>
    <submittedName>
        <fullName evidence="10">ABC transporter ATP-binding protein</fullName>
    </submittedName>
</protein>
<keyword evidence="4 10" id="KW-0067">ATP-binding</keyword>
<dbReference type="GO" id="GO:0005524">
    <property type="term" value="F:ATP binding"/>
    <property type="evidence" value="ECO:0007669"/>
    <property type="project" value="UniProtKB-KW"/>
</dbReference>
<evidence type="ECO:0000256" key="2">
    <source>
        <dbReference type="ARBA" id="ARBA00022692"/>
    </source>
</evidence>
<evidence type="ECO:0000256" key="7">
    <source>
        <dbReference type="SAM" id="Phobius"/>
    </source>
</evidence>
<evidence type="ECO:0000313" key="10">
    <source>
        <dbReference type="EMBL" id="ANS76637.1"/>
    </source>
</evidence>
<keyword evidence="6 7" id="KW-0472">Membrane</keyword>
<dbReference type="OrthoDB" id="9770415at2"/>
<feature type="domain" description="ABC transporter" evidence="8">
    <location>
        <begin position="379"/>
        <end position="612"/>
    </location>
</feature>
<proteinExistence type="predicted"/>
<dbReference type="SUPFAM" id="SSF52540">
    <property type="entry name" value="P-loop containing nucleoside triphosphate hydrolases"/>
    <property type="match status" value="1"/>
</dbReference>
<feature type="transmembrane region" description="Helical" evidence="7">
    <location>
        <begin position="130"/>
        <end position="152"/>
    </location>
</feature>
<organism evidence="10 11">
    <name type="scientific">Paenibacillus yonginensis</name>
    <dbReference type="NCBI Taxonomy" id="1462996"/>
    <lineage>
        <taxon>Bacteria</taxon>
        <taxon>Bacillati</taxon>
        <taxon>Bacillota</taxon>
        <taxon>Bacilli</taxon>
        <taxon>Bacillales</taxon>
        <taxon>Paenibacillaceae</taxon>
        <taxon>Paenibacillus</taxon>
    </lineage>
</organism>
<dbReference type="GO" id="GO:0005886">
    <property type="term" value="C:plasma membrane"/>
    <property type="evidence" value="ECO:0007669"/>
    <property type="project" value="UniProtKB-SubCell"/>
</dbReference>
<dbReference type="InterPro" id="IPR039421">
    <property type="entry name" value="Type_1_exporter"/>
</dbReference>
<evidence type="ECO:0000256" key="6">
    <source>
        <dbReference type="ARBA" id="ARBA00023136"/>
    </source>
</evidence>
<evidence type="ECO:0000313" key="11">
    <source>
        <dbReference type="Proteomes" id="UP000092573"/>
    </source>
</evidence>
<dbReference type="PANTHER" id="PTHR24221">
    <property type="entry name" value="ATP-BINDING CASSETTE SUB-FAMILY B"/>
    <property type="match status" value="1"/>
</dbReference>
<keyword evidence="5 7" id="KW-1133">Transmembrane helix</keyword>
<dbReference type="GO" id="GO:0140359">
    <property type="term" value="F:ABC-type transporter activity"/>
    <property type="evidence" value="ECO:0007669"/>
    <property type="project" value="InterPro"/>
</dbReference>
<dbReference type="Gene3D" id="1.20.1560.10">
    <property type="entry name" value="ABC transporter type 1, transmembrane domain"/>
    <property type="match status" value="1"/>
</dbReference>
<dbReference type="InterPro" id="IPR003439">
    <property type="entry name" value="ABC_transporter-like_ATP-bd"/>
</dbReference>
<dbReference type="Gene3D" id="3.40.50.300">
    <property type="entry name" value="P-loop containing nucleotide triphosphate hydrolases"/>
    <property type="match status" value="1"/>
</dbReference>
<dbReference type="SUPFAM" id="SSF90123">
    <property type="entry name" value="ABC transporter transmembrane region"/>
    <property type="match status" value="1"/>
</dbReference>
<sequence length="623" mass="67910">MKTRHFFIRLLSLHPVIYLANLLAWTLVHMSLLIPGLITKQYFDQLEAHTNLGYGVWALAALLIGAALGRMGVIACGFLTDVHFRFRTSMLVRRNMLAHVLNEPGARAIPCSPGEAISNFRDDIDQTEEAISWSVDSLGLVGFAIVAGYILISIDAQMTLFVFVPLVIVVAAAQIATARIQKYRAASREATARVTSSISEMFSNVQAIQVAGAESRVVRRFVELSDRRRQTMVKDKLITEALSSVFTNSVNLGTGVILVLAGYKMRSGTFSVGDLSLFVYYLTFVTQLISNLGNFMTYYKQMTVSFGRLKNMLQGAPASLLSAAAYIGIGKPGRNWGGRSSRQNETAQTAAVEPKHGLVPGKAEASVPNGLQLGPLHKLEARGLSYRYPETGRGIQDIDLELERGSFTVITGMIGSGKTTLLRALLGLLPASSGEIRWNGRRVEKPADFFVPPQSAYTAQIPRLYSDKLRNNILLGLPPEQSSLAGALHAAVLEEDVARLEHGLDTLVGPRGVKLSGGQAQRTAAARMLVRDAELYVFDDLSSALDVETERKLWERLFRERGEATCLVVSHRKAALAHADRIIVLKNGTIEASGTAEQLLETSDSFRQLWYGEEAGGDSGDAG</sequence>
<dbReference type="PROSITE" id="PS50929">
    <property type="entry name" value="ABC_TM1F"/>
    <property type="match status" value="1"/>
</dbReference>
<dbReference type="KEGG" id="pyg:AWM70_20330"/>
<name>A0A1B1N5F6_9BACL</name>
<dbReference type="PANTHER" id="PTHR24221:SF423">
    <property type="entry name" value="ABC TRANSPORTER"/>
    <property type="match status" value="1"/>
</dbReference>
<evidence type="ECO:0000256" key="3">
    <source>
        <dbReference type="ARBA" id="ARBA00022741"/>
    </source>
</evidence>
<dbReference type="GO" id="GO:0016887">
    <property type="term" value="F:ATP hydrolysis activity"/>
    <property type="evidence" value="ECO:0007669"/>
    <property type="project" value="InterPro"/>
</dbReference>
<dbReference type="CDD" id="cd07346">
    <property type="entry name" value="ABC_6TM_exporters"/>
    <property type="match status" value="1"/>
</dbReference>
<dbReference type="InterPro" id="IPR011527">
    <property type="entry name" value="ABC1_TM_dom"/>
</dbReference>
<evidence type="ECO:0000256" key="4">
    <source>
        <dbReference type="ARBA" id="ARBA00022840"/>
    </source>
</evidence>
<dbReference type="InterPro" id="IPR036640">
    <property type="entry name" value="ABC1_TM_sf"/>
</dbReference>
<evidence type="ECO:0000259" key="9">
    <source>
        <dbReference type="PROSITE" id="PS50929"/>
    </source>
</evidence>
<dbReference type="InterPro" id="IPR027417">
    <property type="entry name" value="P-loop_NTPase"/>
</dbReference>
<accession>A0A1B1N5F6</accession>
<comment type="subcellular location">
    <subcellularLocation>
        <location evidence="1">Cell membrane</location>
        <topology evidence="1">Multi-pass membrane protein</topology>
    </subcellularLocation>
</comment>
<dbReference type="AlphaFoldDB" id="A0A1B1N5F6"/>
<feature type="transmembrane region" description="Helical" evidence="7">
    <location>
        <begin position="278"/>
        <end position="299"/>
    </location>
</feature>
<dbReference type="EMBL" id="CP014167">
    <property type="protein sequence ID" value="ANS76637.1"/>
    <property type="molecule type" value="Genomic_DNA"/>
</dbReference>
<keyword evidence="3" id="KW-0547">Nucleotide-binding</keyword>
<keyword evidence="2 7" id="KW-0812">Transmembrane</keyword>
<feature type="transmembrane region" description="Helical" evidence="7">
    <location>
        <begin position="54"/>
        <end position="80"/>
    </location>
</feature>
<feature type="domain" description="ABC transmembrane type-1" evidence="9">
    <location>
        <begin position="33"/>
        <end position="301"/>
    </location>
</feature>
<feature type="transmembrane region" description="Helical" evidence="7">
    <location>
        <begin position="12"/>
        <end position="34"/>
    </location>
</feature>
<dbReference type="RefSeq" id="WP_068699488.1">
    <property type="nucleotide sequence ID" value="NZ_CP014167.1"/>
</dbReference>
<evidence type="ECO:0000256" key="1">
    <source>
        <dbReference type="ARBA" id="ARBA00004651"/>
    </source>
</evidence>
<dbReference type="InterPro" id="IPR003593">
    <property type="entry name" value="AAA+_ATPase"/>
</dbReference>